<dbReference type="InterPro" id="IPR011010">
    <property type="entry name" value="DNA_brk_join_enz"/>
</dbReference>
<evidence type="ECO:0000256" key="4">
    <source>
        <dbReference type="SAM" id="MobiDB-lite"/>
    </source>
</evidence>
<proteinExistence type="predicted"/>
<accession>A0A077PL89</accession>
<dbReference type="Proteomes" id="UP000028500">
    <property type="component" value="Unassembled WGS sequence"/>
</dbReference>
<keyword evidence="1" id="KW-0229">DNA integration</keyword>
<organism evidence="6 7">
    <name type="scientific">Xenorhabdus bovienii str. kraussei Quebec</name>
    <dbReference type="NCBI Taxonomy" id="1398203"/>
    <lineage>
        <taxon>Bacteria</taxon>
        <taxon>Pseudomonadati</taxon>
        <taxon>Pseudomonadota</taxon>
        <taxon>Gammaproteobacteria</taxon>
        <taxon>Enterobacterales</taxon>
        <taxon>Morganellaceae</taxon>
        <taxon>Xenorhabdus</taxon>
    </lineage>
</organism>
<dbReference type="EMBL" id="CBSY010000229">
    <property type="protein sequence ID" value="CDH21377.1"/>
    <property type="molecule type" value="Genomic_DNA"/>
</dbReference>
<comment type="caution">
    <text evidence="6">The sequence shown here is derived from an EMBL/GenBank/DDBJ whole genome shotgun (WGS) entry which is preliminary data.</text>
</comment>
<name>A0A077PL89_XENBV</name>
<dbReference type="InterPro" id="IPR024456">
    <property type="entry name" value="Integrase_catalytic_putative"/>
</dbReference>
<keyword evidence="7" id="KW-1185">Reference proteome</keyword>
<dbReference type="InterPro" id="IPR010998">
    <property type="entry name" value="Integrase_recombinase_N"/>
</dbReference>
<evidence type="ECO:0000313" key="7">
    <source>
        <dbReference type="Proteomes" id="UP000028500"/>
    </source>
</evidence>
<evidence type="ECO:0000256" key="3">
    <source>
        <dbReference type="PROSITE-ProRule" id="PRU01248"/>
    </source>
</evidence>
<evidence type="ECO:0000313" key="6">
    <source>
        <dbReference type="EMBL" id="CDH21377.1"/>
    </source>
</evidence>
<gene>
    <name evidence="6" type="ORF">XBKQ1_400006</name>
</gene>
<dbReference type="Pfam" id="PF12835">
    <property type="entry name" value="Integrase_1"/>
    <property type="match status" value="1"/>
</dbReference>
<dbReference type="Pfam" id="PF12834">
    <property type="entry name" value="Phage_int_SAM_2"/>
    <property type="match status" value="1"/>
</dbReference>
<evidence type="ECO:0000256" key="1">
    <source>
        <dbReference type="ARBA" id="ARBA00022908"/>
    </source>
</evidence>
<dbReference type="InterPro" id="IPR024457">
    <property type="entry name" value="Putative_integrase_N"/>
</dbReference>
<sequence length="346" mass="38521">MQAAVPRTQPIPRNTSTRVHSGAQISVKGKAGISCFSSTVARQRSHVERLSKEKPMSRLIKELRFFARQGGGSHKTCHDRIRIAGRLGALLLSLNIQVKSLNHLKTKHVEHYVDARLSQGVAKRTVQNEMSALRNIFRMAGREKLETSPRLSNQALGLSGASRAGTKQAIPDVAFQIVYQKALERDAGFAVTLKLARLMGLRSQEAVQCSASLKSWQKQLEQPEPKLHVVFGTKGGRPRQTCVLNVTAVKEAVKQAITIAEQRGGRLIDKPDLRQAMNYWRTHTTRIGLKGCHAPHSLRYAWAQDALAFYQQNGFSRQEARALVSMDLGHGDGRGRYVERVYSRST</sequence>
<dbReference type="GO" id="GO:0015074">
    <property type="term" value="P:DNA integration"/>
    <property type="evidence" value="ECO:0007669"/>
    <property type="project" value="UniProtKB-KW"/>
</dbReference>
<dbReference type="InterPro" id="IPR044068">
    <property type="entry name" value="CB"/>
</dbReference>
<keyword evidence="2 3" id="KW-0238">DNA-binding</keyword>
<dbReference type="PROSITE" id="PS51900">
    <property type="entry name" value="CB"/>
    <property type="match status" value="1"/>
</dbReference>
<protein>
    <submittedName>
        <fullName evidence="6">Putative DNA-binding prophage protein</fullName>
    </submittedName>
</protein>
<feature type="region of interest" description="Disordered" evidence="4">
    <location>
        <begin position="1"/>
        <end position="22"/>
    </location>
</feature>
<reference evidence="6" key="1">
    <citation type="submission" date="2013-07" db="EMBL/GenBank/DDBJ databases">
        <title>Sub-species coevolution in mutualistic symbiosis.</title>
        <authorList>
            <person name="Murfin K."/>
            <person name="Klassen J."/>
            <person name="Lee M."/>
            <person name="Forst S."/>
            <person name="Stock P."/>
            <person name="Goodrich-Blair H."/>
        </authorList>
    </citation>
    <scope>NUCLEOTIDE SEQUENCE [LARGE SCALE GENOMIC DNA]</scope>
    <source>
        <strain evidence="6">Kraussei Quebec</strain>
    </source>
</reference>
<dbReference type="SUPFAM" id="SSF56349">
    <property type="entry name" value="DNA breaking-rejoining enzymes"/>
    <property type="match status" value="1"/>
</dbReference>
<evidence type="ECO:0000256" key="2">
    <source>
        <dbReference type="ARBA" id="ARBA00023125"/>
    </source>
</evidence>
<evidence type="ECO:0000259" key="5">
    <source>
        <dbReference type="PROSITE" id="PS51900"/>
    </source>
</evidence>
<dbReference type="Gene3D" id="1.10.150.130">
    <property type="match status" value="1"/>
</dbReference>
<dbReference type="AlphaFoldDB" id="A0A077PL89"/>
<feature type="domain" description="Core-binding (CB)" evidence="5">
    <location>
        <begin position="50"/>
        <end position="141"/>
    </location>
</feature>
<dbReference type="HOGENOM" id="CLU_084195_1_0_6"/>
<dbReference type="GO" id="GO:0003677">
    <property type="term" value="F:DNA binding"/>
    <property type="evidence" value="ECO:0007669"/>
    <property type="project" value="UniProtKB-UniRule"/>
</dbReference>